<reference evidence="2" key="1">
    <citation type="submission" date="2025-08" db="UniProtKB">
        <authorList>
            <consortium name="Ensembl"/>
        </authorList>
    </citation>
    <scope>IDENTIFICATION</scope>
</reference>
<dbReference type="GO" id="GO:0006355">
    <property type="term" value="P:regulation of DNA-templated transcription"/>
    <property type="evidence" value="ECO:0007669"/>
    <property type="project" value="InterPro"/>
</dbReference>
<evidence type="ECO:0000313" key="2">
    <source>
        <dbReference type="Ensembl" id="ENSCRFP00000014917.1"/>
    </source>
</evidence>
<feature type="compositionally biased region" description="Basic and acidic residues" evidence="1">
    <location>
        <begin position="53"/>
        <end position="75"/>
    </location>
</feature>
<dbReference type="GO" id="GO:0005634">
    <property type="term" value="C:nucleus"/>
    <property type="evidence" value="ECO:0007669"/>
    <property type="project" value="TreeGrafter"/>
</dbReference>
<organism evidence="2 3">
    <name type="scientific">Cyanoderma ruficeps</name>
    <name type="common">rufous-capped babbler</name>
    <dbReference type="NCBI Taxonomy" id="181631"/>
    <lineage>
        <taxon>Eukaryota</taxon>
        <taxon>Metazoa</taxon>
        <taxon>Chordata</taxon>
        <taxon>Craniata</taxon>
        <taxon>Vertebrata</taxon>
        <taxon>Euteleostomi</taxon>
        <taxon>Archelosauria</taxon>
        <taxon>Archosauria</taxon>
        <taxon>Dinosauria</taxon>
        <taxon>Saurischia</taxon>
        <taxon>Theropoda</taxon>
        <taxon>Coelurosauria</taxon>
        <taxon>Aves</taxon>
        <taxon>Neognathae</taxon>
        <taxon>Neoaves</taxon>
        <taxon>Telluraves</taxon>
        <taxon>Australaves</taxon>
        <taxon>Passeriformes</taxon>
        <taxon>Sylvioidea</taxon>
        <taxon>Timaliidae</taxon>
        <taxon>Cyanoderma</taxon>
    </lineage>
</organism>
<dbReference type="PANTHER" id="PTHR13464">
    <property type="entry name" value="TRANSCRIPTIONAL REGULATOR PROTEIN HCNGP"/>
    <property type="match status" value="1"/>
</dbReference>
<name>A0A8C3R272_9PASS</name>
<sequence>MVGVKSNVLSLLEVYAEDSDLDSDSEASTAWSDGGAPTGRRGGLVPAGYGEDDFTHLDGAEEGYKEKDDGNSRQPEDDDSRTKKPVAGDLREFRKVKEGDPQKPVASFSARVWNMSPDEVKIPPEPPGRCSSQLQDKIKKLYERKIKEGLDMNYIIQKKREFRNPTIYEKLIQKHL</sequence>
<evidence type="ECO:0000256" key="1">
    <source>
        <dbReference type="SAM" id="MobiDB-lite"/>
    </source>
</evidence>
<accession>A0A8C3R272</accession>
<keyword evidence="3" id="KW-1185">Reference proteome</keyword>
<dbReference type="InterPro" id="IPR012479">
    <property type="entry name" value="SAP30BP"/>
</dbReference>
<dbReference type="Pfam" id="PF07818">
    <property type="entry name" value="HCNGP"/>
    <property type="match status" value="1"/>
</dbReference>
<dbReference type="Proteomes" id="UP000694396">
    <property type="component" value="Unplaced"/>
</dbReference>
<dbReference type="PANTHER" id="PTHR13464:SF0">
    <property type="entry name" value="SAP30-BINDING PROTEIN"/>
    <property type="match status" value="1"/>
</dbReference>
<dbReference type="Ensembl" id="ENSCRFT00000015446.1">
    <property type="protein sequence ID" value="ENSCRFP00000014917.1"/>
    <property type="gene ID" value="ENSCRFG00000011514.1"/>
</dbReference>
<evidence type="ECO:0000313" key="3">
    <source>
        <dbReference type="Proteomes" id="UP000694396"/>
    </source>
</evidence>
<reference evidence="2" key="2">
    <citation type="submission" date="2025-09" db="UniProtKB">
        <authorList>
            <consortium name="Ensembl"/>
        </authorList>
    </citation>
    <scope>IDENTIFICATION</scope>
</reference>
<feature type="region of interest" description="Disordered" evidence="1">
    <location>
        <begin position="18"/>
        <end position="107"/>
    </location>
</feature>
<protein>
    <recommendedName>
        <fullName evidence="4">SAP30-binding protein</fullName>
    </recommendedName>
</protein>
<dbReference type="AlphaFoldDB" id="A0A8C3R272"/>
<feature type="compositionally biased region" description="Basic and acidic residues" evidence="1">
    <location>
        <begin position="89"/>
        <end position="101"/>
    </location>
</feature>
<proteinExistence type="predicted"/>
<evidence type="ECO:0008006" key="4">
    <source>
        <dbReference type="Google" id="ProtNLM"/>
    </source>
</evidence>